<dbReference type="Proteomes" id="UP000076276">
    <property type="component" value="Unassembled WGS sequence"/>
</dbReference>
<organism evidence="1 2">
    <name type="scientific">Acinetobacter pragensis</name>
    <dbReference type="NCBI Taxonomy" id="1806892"/>
    <lineage>
        <taxon>Bacteria</taxon>
        <taxon>Pseudomonadati</taxon>
        <taxon>Pseudomonadota</taxon>
        <taxon>Gammaproteobacteria</taxon>
        <taxon>Moraxellales</taxon>
        <taxon>Moraxellaceae</taxon>
        <taxon>Acinetobacter</taxon>
    </lineage>
</organism>
<sequence length="96" mass="11054">MSTAELNDDIIKIFIESKLVECDGFTLVGSYLEKSFNGYIVVFKAENRQLLLHSIKDNKNLKSINLVDMKACKCIEFSIKSYNIFKECLSEIKKNH</sequence>
<dbReference type="AlphaFoldDB" id="A0A151Y0B1"/>
<evidence type="ECO:0008006" key="3">
    <source>
        <dbReference type="Google" id="ProtNLM"/>
    </source>
</evidence>
<evidence type="ECO:0000313" key="2">
    <source>
        <dbReference type="Proteomes" id="UP000076276"/>
    </source>
</evidence>
<proteinExistence type="predicted"/>
<protein>
    <recommendedName>
        <fullName evidence="3">TfoX N-terminal domain-containing protein</fullName>
    </recommendedName>
</protein>
<dbReference type="RefSeq" id="WP_067669881.1">
    <property type="nucleotide sequence ID" value="NZ_CBCSIK010000003.1"/>
</dbReference>
<keyword evidence="2" id="KW-1185">Reference proteome</keyword>
<comment type="caution">
    <text evidence="1">The sequence shown here is derived from an EMBL/GenBank/DDBJ whole genome shotgun (WGS) entry which is preliminary data.</text>
</comment>
<gene>
    <name evidence="1" type="ORF">AZH43_14115</name>
</gene>
<name>A0A151Y0B1_9GAMM</name>
<reference evidence="1 2" key="1">
    <citation type="submission" date="2016-03" db="EMBL/GenBank/DDBJ databases">
        <title>Acinetobacter genomospecies 28 strain ANC 4149.</title>
        <authorList>
            <person name="Radolfova-Krizova L."/>
            <person name="Nemec A."/>
        </authorList>
    </citation>
    <scope>NUCLEOTIDE SEQUENCE [LARGE SCALE GENOMIC DNA]</scope>
    <source>
        <strain evidence="1 2">ANC 4149</strain>
    </source>
</reference>
<evidence type="ECO:0000313" key="1">
    <source>
        <dbReference type="EMBL" id="KYQ71481.1"/>
    </source>
</evidence>
<dbReference type="EMBL" id="LUAW01000025">
    <property type="protein sequence ID" value="KYQ71481.1"/>
    <property type="molecule type" value="Genomic_DNA"/>
</dbReference>
<accession>A0A151Y0B1</accession>
<dbReference type="OrthoDB" id="9961366at2"/>
<dbReference type="STRING" id="1806892.AZH43_14115"/>